<gene>
    <name evidence="2" type="ORF">KIPB_001210</name>
</gene>
<feature type="region of interest" description="Disordered" evidence="1">
    <location>
        <begin position="110"/>
        <end position="131"/>
    </location>
</feature>
<sequence length="341" mass="36990">MPDTPFYSFHLYTDYLREVALGVVDSLLSTNMVMASDTPIDPSDKYEDTPIPATRVVVFGELYGGVYVHPDVAPVEENPATIQPHIQYSPRYHFHPFDIAVVSLSQTPPPFSTSPCDTPTTPASPASPSAAFTTTDVEGEATTPEVVQWLSPKEVDVTCRDASAKCPLVTWAQPLVTGPLSECMATKVEGVHTTLPGLLGLPQIKGNFWEGVVIRPYLARGGHRVVKFKVKKLPKVIKAKTPKGKTKAKATPPDTVLAPYLSLLATLQTEDRAQSIVSHYGVDVSVMSSVVKEYVSEVMGLIPIDTDSPDAAKIAKTLRGQAGAFIRQYFNQAGRRARGQI</sequence>
<comment type="caution">
    <text evidence="2">The sequence shown here is derived from an EMBL/GenBank/DDBJ whole genome shotgun (WGS) entry which is preliminary data.</text>
</comment>
<name>A0A9K3GF15_9EUKA</name>
<dbReference type="EMBL" id="BDIP01000165">
    <property type="protein sequence ID" value="GIQ80413.1"/>
    <property type="molecule type" value="Genomic_DNA"/>
</dbReference>
<accession>A0A9K3GF15</accession>
<dbReference type="Gene3D" id="3.30.1490.70">
    <property type="match status" value="1"/>
</dbReference>
<proteinExistence type="predicted"/>
<evidence type="ECO:0000313" key="2">
    <source>
        <dbReference type="EMBL" id="GIQ80413.1"/>
    </source>
</evidence>
<dbReference type="SUPFAM" id="SSF56091">
    <property type="entry name" value="DNA ligase/mRNA capping enzyme, catalytic domain"/>
    <property type="match status" value="2"/>
</dbReference>
<organism evidence="2 3">
    <name type="scientific">Kipferlia bialata</name>
    <dbReference type="NCBI Taxonomy" id="797122"/>
    <lineage>
        <taxon>Eukaryota</taxon>
        <taxon>Metamonada</taxon>
        <taxon>Carpediemonas-like organisms</taxon>
        <taxon>Kipferlia</taxon>
    </lineage>
</organism>
<dbReference type="AlphaFoldDB" id="A0A9K3GF15"/>
<dbReference type="Gene3D" id="3.30.470.30">
    <property type="entry name" value="DNA ligase/mRNA capping enzyme"/>
    <property type="match status" value="1"/>
</dbReference>
<dbReference type="Proteomes" id="UP000265618">
    <property type="component" value="Unassembled WGS sequence"/>
</dbReference>
<keyword evidence="3" id="KW-1185">Reference proteome</keyword>
<protein>
    <submittedName>
        <fullName evidence="2">Uncharacterized protein</fullName>
    </submittedName>
</protein>
<reference evidence="2 3" key="1">
    <citation type="journal article" date="2018" name="PLoS ONE">
        <title>The draft genome of Kipferlia bialata reveals reductive genome evolution in fornicate parasites.</title>
        <authorList>
            <person name="Tanifuji G."/>
            <person name="Takabayashi S."/>
            <person name="Kume K."/>
            <person name="Takagi M."/>
            <person name="Nakayama T."/>
            <person name="Kamikawa R."/>
            <person name="Inagaki Y."/>
            <person name="Hashimoto T."/>
        </authorList>
    </citation>
    <scope>NUCLEOTIDE SEQUENCE [LARGE SCALE GENOMIC DNA]</scope>
    <source>
        <strain evidence="2">NY0173</strain>
    </source>
</reference>
<feature type="compositionally biased region" description="Low complexity" evidence="1">
    <location>
        <begin position="113"/>
        <end position="131"/>
    </location>
</feature>
<evidence type="ECO:0000256" key="1">
    <source>
        <dbReference type="SAM" id="MobiDB-lite"/>
    </source>
</evidence>
<evidence type="ECO:0000313" key="3">
    <source>
        <dbReference type="Proteomes" id="UP000265618"/>
    </source>
</evidence>
<dbReference type="OrthoDB" id="6142248at2759"/>